<evidence type="ECO:0000256" key="4">
    <source>
        <dbReference type="ARBA" id="ARBA00022763"/>
    </source>
</evidence>
<evidence type="ECO:0000256" key="11">
    <source>
        <dbReference type="ARBA" id="ARBA00031130"/>
    </source>
</evidence>
<evidence type="ECO:0000313" key="14">
    <source>
        <dbReference type="Proteomes" id="UP000886998"/>
    </source>
</evidence>
<keyword evidence="4" id="KW-0227">DNA damage</keyword>
<name>A0A8X6I548_9ARAC</name>
<dbReference type="GO" id="GO:0003697">
    <property type="term" value="F:single-stranded DNA binding"/>
    <property type="evidence" value="ECO:0007669"/>
    <property type="project" value="InterPro"/>
</dbReference>
<dbReference type="EMBL" id="BMAV01024196">
    <property type="protein sequence ID" value="GFS30846.1"/>
    <property type="molecule type" value="Genomic_DNA"/>
</dbReference>
<dbReference type="InterPro" id="IPR003738">
    <property type="entry name" value="SRAP"/>
</dbReference>
<keyword evidence="7" id="KW-0238">DNA-binding</keyword>
<dbReference type="Gene3D" id="3.90.1680.10">
    <property type="entry name" value="SOS response associated peptidase-like"/>
    <property type="match status" value="1"/>
</dbReference>
<comment type="caution">
    <text evidence="13">The sequence shown here is derived from an EMBL/GenBank/DDBJ whole genome shotgun (WGS) entry which is preliminary data.</text>
</comment>
<gene>
    <name evidence="13" type="primary">hmces</name>
    <name evidence="13" type="ORF">TNIN_65001</name>
</gene>
<dbReference type="InterPro" id="IPR036590">
    <property type="entry name" value="SRAP-like"/>
</dbReference>
<accession>A0A8X6I548</accession>
<dbReference type="OrthoDB" id="2111841at2759"/>
<keyword evidence="14" id="KW-1185">Reference proteome</keyword>
<dbReference type="PANTHER" id="PTHR13604:SF0">
    <property type="entry name" value="ABASIC SITE PROCESSING PROTEIN HMCES"/>
    <property type="match status" value="1"/>
</dbReference>
<dbReference type="GO" id="GO:0106300">
    <property type="term" value="P:protein-DNA covalent cross-linking repair"/>
    <property type="evidence" value="ECO:0007669"/>
    <property type="project" value="InterPro"/>
</dbReference>
<evidence type="ECO:0000256" key="8">
    <source>
        <dbReference type="ARBA" id="ARBA00023239"/>
    </source>
</evidence>
<evidence type="ECO:0000313" key="13">
    <source>
        <dbReference type="EMBL" id="GFS30846.1"/>
    </source>
</evidence>
<keyword evidence="3" id="KW-0645">Protease</keyword>
<reference evidence="13" key="1">
    <citation type="submission" date="2020-08" db="EMBL/GenBank/DDBJ databases">
        <title>Multicomponent nature underlies the extraordinary mechanical properties of spider dragline silk.</title>
        <authorList>
            <person name="Kono N."/>
            <person name="Nakamura H."/>
            <person name="Mori M."/>
            <person name="Yoshida Y."/>
            <person name="Ohtoshi R."/>
            <person name="Malay A.D."/>
            <person name="Moran D.A.P."/>
            <person name="Tomita M."/>
            <person name="Numata K."/>
            <person name="Arakawa K."/>
        </authorList>
    </citation>
    <scope>NUCLEOTIDE SEQUENCE</scope>
</reference>
<evidence type="ECO:0000256" key="2">
    <source>
        <dbReference type="ARBA" id="ARBA00015888"/>
    </source>
</evidence>
<proteinExistence type="inferred from homology"/>
<evidence type="ECO:0000256" key="6">
    <source>
        <dbReference type="ARBA" id="ARBA00023124"/>
    </source>
</evidence>
<feature type="region of interest" description="Disordered" evidence="12">
    <location>
        <begin position="250"/>
        <end position="295"/>
    </location>
</feature>
<dbReference type="PANTHER" id="PTHR13604">
    <property type="entry name" value="DC12-RELATED"/>
    <property type="match status" value="1"/>
</dbReference>
<keyword evidence="8" id="KW-0456">Lyase</keyword>
<dbReference type="GO" id="GO:0008233">
    <property type="term" value="F:peptidase activity"/>
    <property type="evidence" value="ECO:0007669"/>
    <property type="project" value="UniProtKB-KW"/>
</dbReference>
<evidence type="ECO:0000256" key="3">
    <source>
        <dbReference type="ARBA" id="ARBA00022670"/>
    </source>
</evidence>
<dbReference type="GO" id="GO:0006508">
    <property type="term" value="P:proteolysis"/>
    <property type="evidence" value="ECO:0007669"/>
    <property type="project" value="UniProtKB-KW"/>
</dbReference>
<protein>
    <recommendedName>
        <fullName evidence="2">Abasic site processing protein HMCES</fullName>
    </recommendedName>
    <alternativeName>
        <fullName evidence="9">Embryonic stem cell-specific 5-hydroxymethylcytosine-binding protein</fullName>
    </alternativeName>
    <alternativeName>
        <fullName evidence="10">Peptidase HMCES</fullName>
    </alternativeName>
    <alternativeName>
        <fullName evidence="11">SRAP domain-containing protein 1</fullName>
    </alternativeName>
</protein>
<dbReference type="AlphaFoldDB" id="A0A8X6I548"/>
<evidence type="ECO:0000256" key="1">
    <source>
        <dbReference type="ARBA" id="ARBA00008136"/>
    </source>
</evidence>
<dbReference type="Pfam" id="PF02586">
    <property type="entry name" value="SRAP"/>
    <property type="match status" value="1"/>
</dbReference>
<organism evidence="13 14">
    <name type="scientific">Trichonephila inaurata madagascariensis</name>
    <dbReference type="NCBI Taxonomy" id="2747483"/>
    <lineage>
        <taxon>Eukaryota</taxon>
        <taxon>Metazoa</taxon>
        <taxon>Ecdysozoa</taxon>
        <taxon>Arthropoda</taxon>
        <taxon>Chelicerata</taxon>
        <taxon>Arachnida</taxon>
        <taxon>Araneae</taxon>
        <taxon>Araneomorphae</taxon>
        <taxon>Entelegynae</taxon>
        <taxon>Araneoidea</taxon>
        <taxon>Nephilidae</taxon>
        <taxon>Trichonephila</taxon>
        <taxon>Trichonephila inaurata</taxon>
    </lineage>
</organism>
<dbReference type="SUPFAM" id="SSF143081">
    <property type="entry name" value="BB1717-like"/>
    <property type="match status" value="1"/>
</dbReference>
<comment type="similarity">
    <text evidence="1">Belongs to the SOS response-associated peptidase family.</text>
</comment>
<sequence>MCGRTACTLDQHGIQRATCQYSKNKENLSWIEKFGWQTYKPNYNLSPTQNSPVIVNGTVVESEKECENRALTLMRWGLIPSWYKGNIQECTLKTNNCRIEGLMHKPTFRGAALAGRRCVVLADGFYEWKEVSGKKKQPYFIYFPQDEDVFTKDAGSFLDGDEWEGPKLLTMAGIFDVWKSPEKETYYTYSVITMESSNTMSVVHSRMPAILNGEEEVSMWLDTDEIPTEEALSMLQPMEDIQMHPVSTIVGNSRNNSSECVKPFREAEKKKSNALTDWLIKSPAGPPTKRFRPDS</sequence>
<feature type="compositionally biased region" description="Polar residues" evidence="12">
    <location>
        <begin position="250"/>
        <end position="259"/>
    </location>
</feature>
<evidence type="ECO:0000256" key="5">
    <source>
        <dbReference type="ARBA" id="ARBA00022801"/>
    </source>
</evidence>
<keyword evidence="5" id="KW-0378">Hydrolase</keyword>
<evidence type="ECO:0000256" key="12">
    <source>
        <dbReference type="SAM" id="MobiDB-lite"/>
    </source>
</evidence>
<evidence type="ECO:0000256" key="9">
    <source>
        <dbReference type="ARBA" id="ARBA00030390"/>
    </source>
</evidence>
<evidence type="ECO:0000256" key="10">
    <source>
        <dbReference type="ARBA" id="ARBA00030898"/>
    </source>
</evidence>
<dbReference type="Proteomes" id="UP000886998">
    <property type="component" value="Unassembled WGS sequence"/>
</dbReference>
<feature type="compositionally biased region" description="Basic and acidic residues" evidence="12">
    <location>
        <begin position="262"/>
        <end position="271"/>
    </location>
</feature>
<evidence type="ECO:0000256" key="7">
    <source>
        <dbReference type="ARBA" id="ARBA00023125"/>
    </source>
</evidence>
<dbReference type="GO" id="GO:0016829">
    <property type="term" value="F:lyase activity"/>
    <property type="evidence" value="ECO:0007669"/>
    <property type="project" value="UniProtKB-KW"/>
</dbReference>
<keyword evidence="6" id="KW-0190">Covalent protein-DNA linkage</keyword>